<evidence type="ECO:0000313" key="2">
    <source>
        <dbReference type="Proteomes" id="UP000514509"/>
    </source>
</evidence>
<keyword evidence="2" id="KW-1185">Reference proteome</keyword>
<accession>A0A7L7L4S0</accession>
<gene>
    <name evidence="1" type="ORF">HUW48_06965</name>
</gene>
<reference evidence="1 2" key="1">
    <citation type="submission" date="2020-06" db="EMBL/GenBank/DDBJ databases">
        <authorList>
            <person name="Hwang Y.J."/>
        </authorList>
    </citation>
    <scope>NUCLEOTIDE SEQUENCE [LARGE SCALE GENOMIC DNA]</scope>
    <source>
        <strain evidence="1 2">KUDC8001</strain>
    </source>
</reference>
<sequence>MLEVIEKSLVGLYHKHKGNHTEMVDISQFVKSLGLSTPNLPTEVKPNNGNTRATSLPIRKNSELTATRPQVTVSAEMIGLSLKVLAFLKISKNEYFDLETIPVLQARDWQQLGDLVYYLLNKKLVVIKGIDAKVYAQITPFGLQYLHACEATAC</sequence>
<dbReference type="KEGG" id="add:HUW48_06965"/>
<proteinExistence type="predicted"/>
<dbReference type="Proteomes" id="UP000514509">
    <property type="component" value="Chromosome"/>
</dbReference>
<dbReference type="EMBL" id="CP055153">
    <property type="protein sequence ID" value="QMU27802.1"/>
    <property type="molecule type" value="Genomic_DNA"/>
</dbReference>
<organism evidence="1 2">
    <name type="scientific">Adhaeribacter radiodurans</name>
    <dbReference type="NCBI Taxonomy" id="2745197"/>
    <lineage>
        <taxon>Bacteria</taxon>
        <taxon>Pseudomonadati</taxon>
        <taxon>Bacteroidota</taxon>
        <taxon>Cytophagia</taxon>
        <taxon>Cytophagales</taxon>
        <taxon>Hymenobacteraceae</taxon>
        <taxon>Adhaeribacter</taxon>
    </lineage>
</organism>
<name>A0A7L7L4S0_9BACT</name>
<dbReference type="RefSeq" id="WP_182414994.1">
    <property type="nucleotide sequence ID" value="NZ_CP055153.1"/>
</dbReference>
<reference evidence="1 2" key="2">
    <citation type="submission" date="2020-08" db="EMBL/GenBank/DDBJ databases">
        <title>Adhaeribacter dokdonensis sp. nov., isolated from the rhizosphere of Elymus tsukushiensis, a plant native to the Dokdo Islands, Republic of Korea.</title>
        <authorList>
            <person name="Ghim S.Y."/>
        </authorList>
    </citation>
    <scope>NUCLEOTIDE SEQUENCE [LARGE SCALE GENOMIC DNA]</scope>
    <source>
        <strain evidence="1 2">KUDC8001</strain>
    </source>
</reference>
<dbReference type="AlphaFoldDB" id="A0A7L7L4S0"/>
<evidence type="ECO:0000313" key="1">
    <source>
        <dbReference type="EMBL" id="QMU27802.1"/>
    </source>
</evidence>
<protein>
    <submittedName>
        <fullName evidence="1">Uncharacterized protein</fullName>
    </submittedName>
</protein>